<organism evidence="3 4">
    <name type="scientific">Micromonospora olivasterospora</name>
    <dbReference type="NCBI Taxonomy" id="1880"/>
    <lineage>
        <taxon>Bacteria</taxon>
        <taxon>Bacillati</taxon>
        <taxon>Actinomycetota</taxon>
        <taxon>Actinomycetes</taxon>
        <taxon>Micromonosporales</taxon>
        <taxon>Micromonosporaceae</taxon>
        <taxon>Micromonospora</taxon>
    </lineage>
</organism>
<comment type="caution">
    <text evidence="3">The sequence shown here is derived from an EMBL/GenBank/DDBJ whole genome shotgun (WGS) entry which is preliminary data.</text>
</comment>
<dbReference type="InterPro" id="IPR051450">
    <property type="entry name" value="Gfo/Idh/MocA_Oxidoreductases"/>
</dbReference>
<dbReference type="InterPro" id="IPR000683">
    <property type="entry name" value="Gfo/Idh/MocA-like_OxRdtase_N"/>
</dbReference>
<dbReference type="Pfam" id="PF22725">
    <property type="entry name" value="GFO_IDH_MocA_C3"/>
    <property type="match status" value="1"/>
</dbReference>
<dbReference type="Pfam" id="PF01408">
    <property type="entry name" value="GFO_IDH_MocA"/>
    <property type="match status" value="1"/>
</dbReference>
<proteinExistence type="predicted"/>
<evidence type="ECO:0000313" key="4">
    <source>
        <dbReference type="Proteomes" id="UP000319825"/>
    </source>
</evidence>
<dbReference type="GO" id="GO:0000166">
    <property type="term" value="F:nucleotide binding"/>
    <property type="evidence" value="ECO:0007669"/>
    <property type="project" value="InterPro"/>
</dbReference>
<dbReference type="InterPro" id="IPR036291">
    <property type="entry name" value="NAD(P)-bd_dom_sf"/>
</dbReference>
<evidence type="ECO:0000259" key="1">
    <source>
        <dbReference type="Pfam" id="PF01408"/>
    </source>
</evidence>
<keyword evidence="4" id="KW-1185">Reference proteome</keyword>
<dbReference type="AlphaFoldDB" id="A0A562I8V5"/>
<reference evidence="3 4" key="1">
    <citation type="submission" date="2019-07" db="EMBL/GenBank/DDBJ databases">
        <title>R&amp;d 2014.</title>
        <authorList>
            <person name="Klenk H.-P."/>
        </authorList>
    </citation>
    <scope>NUCLEOTIDE SEQUENCE [LARGE SCALE GENOMIC DNA]</scope>
    <source>
        <strain evidence="3 4">DSM 43868</strain>
    </source>
</reference>
<evidence type="ECO:0000259" key="2">
    <source>
        <dbReference type="Pfam" id="PF22725"/>
    </source>
</evidence>
<accession>A0A562I8V5</accession>
<feature type="domain" description="GFO/IDH/MocA-like oxidoreductase" evidence="2">
    <location>
        <begin position="124"/>
        <end position="244"/>
    </location>
</feature>
<dbReference type="PANTHER" id="PTHR43377">
    <property type="entry name" value="BILIVERDIN REDUCTASE A"/>
    <property type="match status" value="1"/>
</dbReference>
<dbReference type="InterPro" id="IPR055170">
    <property type="entry name" value="GFO_IDH_MocA-like_dom"/>
</dbReference>
<dbReference type="OrthoDB" id="179913at2"/>
<dbReference type="Gene3D" id="3.40.50.720">
    <property type="entry name" value="NAD(P)-binding Rossmann-like Domain"/>
    <property type="match status" value="1"/>
</dbReference>
<dbReference type="Proteomes" id="UP000319825">
    <property type="component" value="Unassembled WGS sequence"/>
</dbReference>
<feature type="domain" description="Gfo/Idh/MocA-like oxidoreductase N-terminal" evidence="1">
    <location>
        <begin position="2"/>
        <end position="116"/>
    </location>
</feature>
<dbReference type="EMBL" id="VLKE01000001">
    <property type="protein sequence ID" value="TWH67155.1"/>
    <property type="molecule type" value="Genomic_DNA"/>
</dbReference>
<evidence type="ECO:0000313" key="3">
    <source>
        <dbReference type="EMBL" id="TWH67155.1"/>
    </source>
</evidence>
<gene>
    <name evidence="3" type="ORF">JD77_02124</name>
</gene>
<sequence>MLRVGVIGLGAIGREHLDIYRNLPGVQLTAVADARFPGSDEFGVPSFGSTDALLGSGLVDAVSLCTPDDIHYQDSLSILEAGVHLLLEKPVSTSAEEAENLVKAAESSGLTVMPGHTLRFEPKYLTAHRLVESGHIGDVVHGYVRRNNKTSVADRVKGRTSVTFFLGIHDIDAVTWVAGRRVTAVQAMETTQRTSDGGQAVAVTANLRLDNGGIIQLEAAWGLPDDFPTDIDARLRLVADRGELSIDIHEQGMRAFGDTLGYPVPVAASMYGKTQGALHEELDAFVRAVRGEIPLPITMREGADAVHVATAIDKAIRTGSVEEVTYR</sequence>
<dbReference type="PANTHER" id="PTHR43377:SF1">
    <property type="entry name" value="BILIVERDIN REDUCTASE A"/>
    <property type="match status" value="1"/>
</dbReference>
<dbReference type="SUPFAM" id="SSF51735">
    <property type="entry name" value="NAD(P)-binding Rossmann-fold domains"/>
    <property type="match status" value="1"/>
</dbReference>
<protein>
    <submittedName>
        <fullName evidence="3">UDP-N-acetylglucosamine 3-dehydrogenase</fullName>
    </submittedName>
</protein>
<name>A0A562I8V5_MICOL</name>
<dbReference type="Gene3D" id="3.30.360.10">
    <property type="entry name" value="Dihydrodipicolinate Reductase, domain 2"/>
    <property type="match status" value="1"/>
</dbReference>
<dbReference type="SUPFAM" id="SSF55347">
    <property type="entry name" value="Glyceraldehyde-3-phosphate dehydrogenase-like, C-terminal domain"/>
    <property type="match status" value="1"/>
</dbReference>